<evidence type="ECO:0000256" key="24">
    <source>
        <dbReference type="ARBA" id="ARBA00046376"/>
    </source>
</evidence>
<feature type="transmembrane region" description="Helical" evidence="25">
    <location>
        <begin position="64"/>
        <end position="83"/>
    </location>
</feature>
<comment type="catalytic activity">
    <reaction evidence="19">
        <text>L-alanyl-L-lysine(out) = L-alanyl-L-lysine(in)</text>
        <dbReference type="Rhea" id="RHEA:79415"/>
        <dbReference type="ChEBI" id="CHEBI:192470"/>
    </reaction>
</comment>
<dbReference type="RefSeq" id="NP_820159.1">
    <property type="nucleotide sequence ID" value="NC_002971.4"/>
</dbReference>
<dbReference type="PANTHER" id="PTHR23512">
    <property type="entry name" value="MAJOR FACILITATOR SUPERFAMILY DOMAIN-CONTAINING PROTEIN 1"/>
    <property type="match status" value="1"/>
</dbReference>
<comment type="function">
    <text evidence="23">Lysosomal dipeptide uniporter that selectively exports lysine, arginine or histidine-containing dipeptides with a net positive charge from the lysosome lumen into the cytosol. Could play a role in a specific type of protein O-glycosylation indirectly regulating macrophages migration and tissue invasion. Also essential for liver homeostasis.</text>
</comment>
<dbReference type="OrthoDB" id="5620971at2"/>
<evidence type="ECO:0000256" key="8">
    <source>
        <dbReference type="ARBA" id="ARBA00044876"/>
    </source>
</evidence>
<evidence type="ECO:0000256" key="7">
    <source>
        <dbReference type="ARBA" id="ARBA00023228"/>
    </source>
</evidence>
<comment type="catalytic activity">
    <reaction evidence="9">
        <text>L-histidyl-glycine(out) = L-histidyl-glycine(in)</text>
        <dbReference type="Rhea" id="RHEA:79395"/>
        <dbReference type="ChEBI" id="CHEBI:229957"/>
    </reaction>
</comment>
<feature type="domain" description="Major facilitator superfamily (MFS) profile" evidence="26">
    <location>
        <begin position="36"/>
        <end position="441"/>
    </location>
</feature>
<feature type="transmembrane region" description="Helical" evidence="25">
    <location>
        <begin position="372"/>
        <end position="395"/>
    </location>
</feature>
<keyword evidence="6 25" id="KW-0472">Membrane</keyword>
<evidence type="ECO:0000256" key="22">
    <source>
        <dbReference type="ARBA" id="ARBA00045018"/>
    </source>
</evidence>
<comment type="catalytic activity">
    <reaction evidence="13">
        <text>L-alpha-aminoacyl-L-lysine(out) = L-alpha-aminoacyl-L-lysine(in)</text>
        <dbReference type="Rhea" id="RHEA:79383"/>
        <dbReference type="ChEBI" id="CHEBI:229966"/>
    </reaction>
</comment>
<dbReference type="PANTHER" id="PTHR23512:SF3">
    <property type="entry name" value="MAJOR FACILITATOR SUPERFAMILY DOMAIN-CONTAINING PROTEIN 1"/>
    <property type="match status" value="1"/>
</dbReference>
<sequence>MDDHDYSEENGALLRKDGTYLSSSLDTPRTEMMAWIIFFAGVAYYCFAYLLRVYPSVMEYELRSYFDITASGFGLLTSFYYFAYAPLQLPVGVMVDRIGPRRSLIIASIIGTLGVFIFASFKEFDFALMGRFMVGFGAAFAYVTTLKLAATWLPRKYFATATGVVTGCGMVAAIFTDIYLTHSVKINGFHFAMYFPLFMGIGLIVAILLIIRDKPKEEGATTEMAAISYRQLGDYLLGIMKNRQMWFIGIVGSLLYLPSSVFLDVWAIPYLRYVHHLSPEQAAWGVSIMLFGWIISSFGSGALSDIFGTRKIPLLIASFLAAIVASLILYLNGLSIYVLYPLLFLFGICCGPHPLCFTLSKENNPHKISGTAIAFANFVIMMGGFIFQPIVGDILDWLWSGRLENVIRIYTPHDYTLALSIMPVGLLIAGFVTLFIKETYQKR</sequence>
<gene>
    <name evidence="27" type="ordered locus">CBU_1162</name>
</gene>
<evidence type="ECO:0000256" key="6">
    <source>
        <dbReference type="ARBA" id="ARBA00023136"/>
    </source>
</evidence>
<protein>
    <recommendedName>
        <fullName evidence="21">Lysosomal dipeptide transporter MFSD1</fullName>
    </recommendedName>
    <alternativeName>
        <fullName evidence="22">Major facilitator superfamily domain-containing protein 1</fullName>
    </alternativeName>
</protein>
<dbReference type="Pfam" id="PF07690">
    <property type="entry name" value="MFS_1"/>
    <property type="match status" value="1"/>
</dbReference>
<dbReference type="HOGENOM" id="CLU_001265_62_1_6"/>
<feature type="transmembrane region" description="Helical" evidence="25">
    <location>
        <begin position="127"/>
        <end position="145"/>
    </location>
</feature>
<feature type="transmembrane region" description="Helical" evidence="25">
    <location>
        <begin position="337"/>
        <end position="360"/>
    </location>
</feature>
<feature type="transmembrane region" description="Helical" evidence="25">
    <location>
        <begin position="312"/>
        <end position="331"/>
    </location>
</feature>
<evidence type="ECO:0000256" key="11">
    <source>
        <dbReference type="ARBA" id="ARBA00044884"/>
    </source>
</evidence>
<name>Q83CF6_COXBU</name>
<dbReference type="EnsemblBacteria" id="AAO90673">
    <property type="protein sequence ID" value="AAO90673"/>
    <property type="gene ID" value="CBU_1162"/>
</dbReference>
<comment type="catalytic activity">
    <reaction evidence="14">
        <text>L-aspartyl-L-lysine(out) = L-aspartyl-L-lysine(in)</text>
        <dbReference type="Rhea" id="RHEA:79411"/>
        <dbReference type="ChEBI" id="CHEBI:229953"/>
    </reaction>
</comment>
<comment type="catalytic activity">
    <reaction evidence="15">
        <text>L-arginyl-L-alpha-amino acid(out) = L-arginyl-L-alpha-amino acid(in)</text>
        <dbReference type="Rhea" id="RHEA:79371"/>
        <dbReference type="ChEBI" id="CHEBI:84315"/>
    </reaction>
</comment>
<comment type="subcellular location">
    <subcellularLocation>
        <location evidence="1">Lysosome membrane</location>
        <topology evidence="1">Multi-pass membrane protein</topology>
    </subcellularLocation>
</comment>
<dbReference type="RefSeq" id="WP_010958048.1">
    <property type="nucleotide sequence ID" value="NC_002971.4"/>
</dbReference>
<evidence type="ECO:0000256" key="13">
    <source>
        <dbReference type="ARBA" id="ARBA00044893"/>
    </source>
</evidence>
<dbReference type="SUPFAM" id="SSF103473">
    <property type="entry name" value="MFS general substrate transporter"/>
    <property type="match status" value="1"/>
</dbReference>
<evidence type="ECO:0000256" key="3">
    <source>
        <dbReference type="ARBA" id="ARBA00022448"/>
    </source>
</evidence>
<evidence type="ECO:0000256" key="16">
    <source>
        <dbReference type="ARBA" id="ARBA00044900"/>
    </source>
</evidence>
<comment type="catalytic activity">
    <reaction evidence="10">
        <text>L-alpha-aminoacyl-L-arginine(out) = L-alpha-aminoacyl-L-arginine(in)</text>
        <dbReference type="Rhea" id="RHEA:79367"/>
        <dbReference type="ChEBI" id="CHEBI:229968"/>
    </reaction>
</comment>
<dbReference type="AlphaFoldDB" id="Q83CF6"/>
<evidence type="ECO:0000256" key="19">
    <source>
        <dbReference type="ARBA" id="ARBA00044919"/>
    </source>
</evidence>
<comment type="catalytic activity">
    <reaction evidence="16">
        <text>L-lysyl-L-lysine(out) = L-lysyl-L-lysine(in)</text>
        <dbReference type="Rhea" id="RHEA:79403"/>
        <dbReference type="ChEBI" id="CHEBI:229956"/>
    </reaction>
</comment>
<keyword evidence="5 25" id="KW-1133">Transmembrane helix</keyword>
<evidence type="ECO:0000256" key="14">
    <source>
        <dbReference type="ARBA" id="ARBA00044898"/>
    </source>
</evidence>
<evidence type="ECO:0000256" key="12">
    <source>
        <dbReference type="ARBA" id="ARBA00044891"/>
    </source>
</evidence>
<evidence type="ECO:0000256" key="2">
    <source>
        <dbReference type="ARBA" id="ARBA00008335"/>
    </source>
</evidence>
<feature type="transmembrane region" description="Helical" evidence="25">
    <location>
        <begin position="246"/>
        <end position="269"/>
    </location>
</feature>
<keyword evidence="28" id="KW-1185">Reference proteome</keyword>
<evidence type="ECO:0000259" key="26">
    <source>
        <dbReference type="PROSITE" id="PS50850"/>
    </source>
</evidence>
<dbReference type="InterPro" id="IPR020846">
    <property type="entry name" value="MFS_dom"/>
</dbReference>
<evidence type="ECO:0000256" key="4">
    <source>
        <dbReference type="ARBA" id="ARBA00022692"/>
    </source>
</evidence>
<dbReference type="PATRIC" id="fig|227377.7.peg.1159"/>
<feature type="transmembrane region" description="Helical" evidence="25">
    <location>
        <begin position="157"/>
        <end position="179"/>
    </location>
</feature>
<accession>Q83CF6</accession>
<dbReference type="InterPro" id="IPR052187">
    <property type="entry name" value="MFSD1"/>
</dbReference>
<evidence type="ECO:0000256" key="10">
    <source>
        <dbReference type="ARBA" id="ARBA00044881"/>
    </source>
</evidence>
<dbReference type="KEGG" id="cbu:CBU_1162"/>
<dbReference type="InterPro" id="IPR036259">
    <property type="entry name" value="MFS_trans_sf"/>
</dbReference>
<evidence type="ECO:0000256" key="17">
    <source>
        <dbReference type="ARBA" id="ARBA00044903"/>
    </source>
</evidence>
<evidence type="ECO:0000256" key="25">
    <source>
        <dbReference type="SAM" id="Phobius"/>
    </source>
</evidence>
<evidence type="ECO:0000256" key="21">
    <source>
        <dbReference type="ARBA" id="ARBA00044985"/>
    </source>
</evidence>
<comment type="catalytic activity">
    <reaction evidence="17">
        <text>L-arginyl-glycine(out) = L-arginyl-glycine(in)</text>
        <dbReference type="Rhea" id="RHEA:79391"/>
        <dbReference type="ChEBI" id="CHEBI:229955"/>
    </reaction>
</comment>
<evidence type="ECO:0000256" key="20">
    <source>
        <dbReference type="ARBA" id="ARBA00044924"/>
    </source>
</evidence>
<dbReference type="GO" id="GO:0022857">
    <property type="term" value="F:transmembrane transporter activity"/>
    <property type="evidence" value="ECO:0007669"/>
    <property type="project" value="InterPro"/>
</dbReference>
<proteinExistence type="inferred from homology"/>
<comment type="catalytic activity">
    <reaction evidence="20">
        <text>L-lysyl-glycine(out) = L-lysyl-glycine(in)</text>
        <dbReference type="Rhea" id="RHEA:79407"/>
        <dbReference type="ChEBI" id="CHEBI:191202"/>
    </reaction>
</comment>
<feature type="transmembrane region" description="Helical" evidence="25">
    <location>
        <begin position="415"/>
        <end position="436"/>
    </location>
</feature>
<feature type="transmembrane region" description="Helical" evidence="25">
    <location>
        <begin position="281"/>
        <end position="300"/>
    </location>
</feature>
<evidence type="ECO:0000313" key="27">
    <source>
        <dbReference type="EMBL" id="AAO90673.1"/>
    </source>
</evidence>
<dbReference type="GeneID" id="1209064"/>
<evidence type="ECO:0000256" key="9">
    <source>
        <dbReference type="ARBA" id="ARBA00044878"/>
    </source>
</evidence>
<evidence type="ECO:0000313" key="28">
    <source>
        <dbReference type="Proteomes" id="UP000002671"/>
    </source>
</evidence>
<feature type="transmembrane region" description="Helical" evidence="25">
    <location>
        <begin position="104"/>
        <end position="121"/>
    </location>
</feature>
<comment type="catalytic activity">
    <reaction evidence="12">
        <text>L-lysyl-L-alpha-amino acid(out) = L-lysyl-L-alpha-amino acid(in)</text>
        <dbReference type="Rhea" id="RHEA:79387"/>
        <dbReference type="ChEBI" id="CHEBI:229965"/>
    </reaction>
</comment>
<dbReference type="Proteomes" id="UP000002671">
    <property type="component" value="Chromosome"/>
</dbReference>
<comment type="catalytic activity">
    <reaction evidence="11">
        <text>L-alpha-aminoacyl-L-histidine(out) = L-alpha-aminoacyl-L-histidine(in)</text>
        <dbReference type="Rhea" id="RHEA:79375"/>
        <dbReference type="ChEBI" id="CHEBI:229967"/>
    </reaction>
</comment>
<evidence type="ECO:0000256" key="5">
    <source>
        <dbReference type="ARBA" id="ARBA00022989"/>
    </source>
</evidence>
<evidence type="ECO:0000256" key="23">
    <source>
        <dbReference type="ARBA" id="ARBA00045709"/>
    </source>
</evidence>
<dbReference type="GO" id="GO:0005765">
    <property type="term" value="C:lysosomal membrane"/>
    <property type="evidence" value="ECO:0007669"/>
    <property type="project" value="UniProtKB-SubCell"/>
</dbReference>
<keyword evidence="4 25" id="KW-0812">Transmembrane</keyword>
<evidence type="ECO:0000256" key="18">
    <source>
        <dbReference type="ARBA" id="ARBA00044912"/>
    </source>
</evidence>
<comment type="catalytic activity">
    <reaction evidence="18">
        <text>L-histidyl-L-alpha-amino acid(out) = L-histidyl-L-alpha-amino acid(in)</text>
        <dbReference type="Rhea" id="RHEA:79379"/>
        <dbReference type="ChEBI" id="CHEBI:229964"/>
    </reaction>
</comment>
<feature type="transmembrane region" description="Helical" evidence="25">
    <location>
        <begin position="32"/>
        <end position="52"/>
    </location>
</feature>
<dbReference type="PROSITE" id="PS50850">
    <property type="entry name" value="MFS"/>
    <property type="match status" value="1"/>
</dbReference>
<comment type="subunit">
    <text evidence="24">Homodimer. Interacts with lysosomal protein GLMP (via lumenal domain); the interaction starts while both proteins are still in the endoplasmic reticulum and is required for stabilization of MFSD1 in lysosomes but has no direct effect on its targeting to lysosomes or transporter activity.</text>
</comment>
<dbReference type="InterPro" id="IPR011701">
    <property type="entry name" value="MFS"/>
</dbReference>
<reference evidence="27 28" key="2">
    <citation type="journal article" date="2009" name="Infect. Immun.">
        <title>Comparative genomics reveal extensive transposon-mediated genomic plasticity and diversity among potential effector proteins within the genus Coxiella.</title>
        <authorList>
            <person name="Beare P.A."/>
            <person name="Unsworth N."/>
            <person name="Andoh M."/>
            <person name="Voth D.E."/>
            <person name="Omsland A."/>
            <person name="Gilk S.D."/>
            <person name="Williams K.P."/>
            <person name="Sobral B.W."/>
            <person name="Kupko J.J.III."/>
            <person name="Porcella S.F."/>
            <person name="Samuel J.E."/>
            <person name="Heinzen R.A."/>
        </authorList>
    </citation>
    <scope>NUCLEOTIDE SEQUENCE [LARGE SCALE GENOMIC DNA]</scope>
    <source>
        <strain evidence="28">RSA 493 / Nine Mile phase I</strain>
    </source>
</reference>
<evidence type="ECO:0000256" key="15">
    <source>
        <dbReference type="ARBA" id="ARBA00044899"/>
    </source>
</evidence>
<organism evidence="27 28">
    <name type="scientific">Coxiella burnetii (strain RSA 493 / Nine Mile phase I)</name>
    <dbReference type="NCBI Taxonomy" id="227377"/>
    <lineage>
        <taxon>Bacteria</taxon>
        <taxon>Pseudomonadati</taxon>
        <taxon>Pseudomonadota</taxon>
        <taxon>Gammaproteobacteria</taxon>
        <taxon>Legionellales</taxon>
        <taxon>Coxiellaceae</taxon>
        <taxon>Coxiella</taxon>
    </lineage>
</organism>
<comment type="similarity">
    <text evidence="2">Belongs to the major facilitator superfamily.</text>
</comment>
<feature type="transmembrane region" description="Helical" evidence="25">
    <location>
        <begin position="191"/>
        <end position="211"/>
    </location>
</feature>
<keyword evidence="3" id="KW-0813">Transport</keyword>
<keyword evidence="7" id="KW-0458">Lysosome</keyword>
<dbReference type="eggNOG" id="COG2271">
    <property type="taxonomic scope" value="Bacteria"/>
</dbReference>
<dbReference type="EMBL" id="AE016828">
    <property type="protein sequence ID" value="AAO90673.1"/>
    <property type="molecule type" value="Genomic_DNA"/>
</dbReference>
<evidence type="ECO:0000256" key="1">
    <source>
        <dbReference type="ARBA" id="ARBA00004155"/>
    </source>
</evidence>
<dbReference type="Gene3D" id="1.20.1250.20">
    <property type="entry name" value="MFS general substrate transporter like domains"/>
    <property type="match status" value="2"/>
</dbReference>
<comment type="catalytic activity">
    <reaction evidence="8">
        <text>L-lysyl-L-alanine(out) = L-lysyl-L-alanine(in)</text>
        <dbReference type="Rhea" id="RHEA:79399"/>
        <dbReference type="ChEBI" id="CHEBI:229954"/>
    </reaction>
</comment>
<reference evidence="27 28" key="1">
    <citation type="journal article" date="2003" name="Proc. Natl. Acad. Sci. U.S.A.">
        <title>Complete genome sequence of the Q-fever pathogen, Coxiella burnetii.</title>
        <authorList>
            <person name="Seshadri R."/>
            <person name="Paulsen I.T."/>
            <person name="Eisen J.A."/>
            <person name="Read T.D."/>
            <person name="Nelson K.E."/>
            <person name="Nelson W.C."/>
            <person name="Ward N.L."/>
            <person name="Tettelin H."/>
            <person name="Davidsen T.M."/>
            <person name="Beanan M.J."/>
            <person name="Deboy R.T."/>
            <person name="Daugherty S.C."/>
            <person name="Brinkac L.M."/>
            <person name="Madupu R."/>
            <person name="Dodson R.J."/>
            <person name="Khouri H.M."/>
            <person name="Lee K.H."/>
            <person name="Carty H.A."/>
            <person name="Scanlan D."/>
            <person name="Heinzen R.A."/>
            <person name="Thompson H.A."/>
            <person name="Samuel J.E."/>
            <person name="Fraser C.M."/>
            <person name="Heidelberg J.F."/>
        </authorList>
    </citation>
    <scope>NUCLEOTIDE SEQUENCE [LARGE SCALE GENOMIC DNA]</scope>
    <source>
        <strain evidence="28">RSA 493 / Nine Mile phase I</strain>
    </source>
</reference>